<protein>
    <recommendedName>
        <fullName evidence="12">Sarcosine oxidase subunit beta</fullName>
        <ecNumber evidence="11">1.5.3.24</ecNumber>
    </recommendedName>
    <alternativeName>
        <fullName evidence="13">Sarcosine oxidase (5,10-methylenetetrahydrofolate-forming) subunit beta</fullName>
    </alternativeName>
    <alternativeName>
        <fullName evidence="14">Tetrameric sarcosine oxidase subunit beta</fullName>
    </alternativeName>
</protein>
<dbReference type="GO" id="GO:0008115">
    <property type="term" value="F:sarcosine oxidase activity"/>
    <property type="evidence" value="ECO:0007669"/>
    <property type="project" value="InterPro"/>
</dbReference>
<keyword evidence="8" id="KW-0274">FAD</keyword>
<evidence type="ECO:0000256" key="5">
    <source>
        <dbReference type="ARBA" id="ARBA00022630"/>
    </source>
</evidence>
<feature type="domain" description="Rhodanese" evidence="17">
    <location>
        <begin position="67"/>
        <end position="111"/>
    </location>
</feature>
<dbReference type="Gene3D" id="3.50.50.60">
    <property type="entry name" value="FAD/NAD(P)-binding domain"/>
    <property type="match status" value="1"/>
</dbReference>
<evidence type="ECO:0000256" key="12">
    <source>
        <dbReference type="ARBA" id="ARBA00044150"/>
    </source>
</evidence>
<dbReference type="Gene3D" id="3.30.9.10">
    <property type="entry name" value="D-Amino Acid Oxidase, subunit A, domain 2"/>
    <property type="match status" value="1"/>
</dbReference>
<keyword evidence="5" id="KW-0285">Flavoprotein</keyword>
<keyword evidence="9 18" id="KW-0560">Oxidoreductase</keyword>
<gene>
    <name evidence="18" type="ORF">ANTHELSMS3_03809</name>
</gene>
<keyword evidence="7" id="KW-0547">Nucleotide-binding</keyword>
<evidence type="ECO:0000256" key="7">
    <source>
        <dbReference type="ARBA" id="ARBA00022741"/>
    </source>
</evidence>
<dbReference type="KEGG" id="aht:ANTHELSMS3_03809"/>
<evidence type="ECO:0000256" key="3">
    <source>
        <dbReference type="ARBA" id="ARBA00004496"/>
    </source>
</evidence>
<name>A0A222E8M1_9RHOB</name>
<dbReference type="InterPro" id="IPR006076">
    <property type="entry name" value="FAD-dep_OxRdtase"/>
</dbReference>
<accession>A0A222E8M1</accession>
<evidence type="ECO:0000256" key="11">
    <source>
        <dbReference type="ARBA" id="ARBA00044044"/>
    </source>
</evidence>
<evidence type="ECO:0000256" key="8">
    <source>
        <dbReference type="ARBA" id="ARBA00022827"/>
    </source>
</evidence>
<keyword evidence="6" id="KW-0288">FMN</keyword>
<evidence type="ECO:0000313" key="19">
    <source>
        <dbReference type="Proteomes" id="UP000203589"/>
    </source>
</evidence>
<evidence type="ECO:0000256" key="13">
    <source>
        <dbReference type="ARBA" id="ARBA00044216"/>
    </source>
</evidence>
<dbReference type="Pfam" id="PF01266">
    <property type="entry name" value="DAO"/>
    <property type="match status" value="1"/>
</dbReference>
<evidence type="ECO:0000313" key="18">
    <source>
        <dbReference type="EMBL" id="ASP22430.1"/>
    </source>
</evidence>
<dbReference type="EC" id="1.5.3.24" evidence="11"/>
<evidence type="ECO:0000256" key="10">
    <source>
        <dbReference type="ARBA" id="ARBA00043973"/>
    </source>
</evidence>
<dbReference type="PROSITE" id="PS50206">
    <property type="entry name" value="RHODANESE_3"/>
    <property type="match status" value="1"/>
</dbReference>
<comment type="catalytic activity">
    <reaction evidence="15">
        <text>sarcosine + O2 + H2O = formaldehyde + glycine + H2O2</text>
        <dbReference type="Rhea" id="RHEA:13313"/>
        <dbReference type="ChEBI" id="CHEBI:15377"/>
        <dbReference type="ChEBI" id="CHEBI:15379"/>
        <dbReference type="ChEBI" id="CHEBI:16240"/>
        <dbReference type="ChEBI" id="CHEBI:16842"/>
        <dbReference type="ChEBI" id="CHEBI:57305"/>
        <dbReference type="ChEBI" id="CHEBI:57433"/>
    </reaction>
</comment>
<dbReference type="GO" id="GO:0005737">
    <property type="term" value="C:cytoplasm"/>
    <property type="evidence" value="ECO:0007669"/>
    <property type="project" value="UniProtKB-SubCell"/>
</dbReference>
<keyword evidence="19" id="KW-1185">Reference proteome</keyword>
<dbReference type="InterPro" id="IPR001763">
    <property type="entry name" value="Rhodanese-like_dom"/>
</dbReference>
<comment type="cofactor">
    <cofactor evidence="2">
        <name>FAD</name>
        <dbReference type="ChEBI" id="CHEBI:57692"/>
    </cofactor>
</comment>
<dbReference type="EMBL" id="CP022540">
    <property type="protein sequence ID" value="ASP22430.1"/>
    <property type="molecule type" value="Genomic_DNA"/>
</dbReference>
<comment type="similarity">
    <text evidence="10">Belongs to the SoxB family.</text>
</comment>
<comment type="subcellular location">
    <subcellularLocation>
        <location evidence="3">Cytoplasm</location>
    </subcellularLocation>
</comment>
<dbReference type="GO" id="GO:0046653">
    <property type="term" value="P:tetrahydrofolate metabolic process"/>
    <property type="evidence" value="ECO:0007669"/>
    <property type="project" value="InterPro"/>
</dbReference>
<dbReference type="AlphaFoldDB" id="A0A222E8M1"/>
<evidence type="ECO:0000256" key="9">
    <source>
        <dbReference type="ARBA" id="ARBA00023002"/>
    </source>
</evidence>
<evidence type="ECO:0000256" key="1">
    <source>
        <dbReference type="ARBA" id="ARBA00001917"/>
    </source>
</evidence>
<dbReference type="GO" id="GO:0000166">
    <property type="term" value="F:nucleotide binding"/>
    <property type="evidence" value="ECO:0007669"/>
    <property type="project" value="UniProtKB-KW"/>
</dbReference>
<evidence type="ECO:0000256" key="6">
    <source>
        <dbReference type="ARBA" id="ARBA00022643"/>
    </source>
</evidence>
<dbReference type="InterPro" id="IPR006278">
    <property type="entry name" value="SoxB"/>
</dbReference>
<sequence>MSQLHGIVTVAHTSPYAFECITPETDEPDSSPMKRYSAFAIAREAFFGHKNWERAWRKAQPKARYDVVIVGAGGHGLATAYYLGKNFGITNVAVIEKGWLGGGNTGRNTTIIRSNYLQDPSAAIYEKARSLYETMSQDLNYNVMFSPRGVMMLAQTEHEVRGYLRTAHANALQGVETRFITPREVKEIVPIINLDGPRYPVLGALWQERAGSARHDAVAWGYARACSAMGMDIIQQCAVTGVTQEAGRVTGVQTTKGDISCEKLGIVVAGHSGDLANMAGFRLPLESVPLQALVSEPIKPIMNCVVMANTVHGYMSQSDKGEMVIGGGTDGYNGFTQRGSFHHVEETVRALIETFPMLSRLKMLRQWGGIVDVTGDRSPILSKTPLEGCFINSGWGTGGFKAIPGSGWGFAELMARGQSPLTDEFSMSRFREGKFIDESVAAGVAH</sequence>
<dbReference type="SUPFAM" id="SSF51905">
    <property type="entry name" value="FAD/NAD(P)-binding domain"/>
    <property type="match status" value="1"/>
</dbReference>
<organism evidence="18 19">
    <name type="scientific">Antarctobacter heliothermus</name>
    <dbReference type="NCBI Taxonomy" id="74033"/>
    <lineage>
        <taxon>Bacteria</taxon>
        <taxon>Pseudomonadati</taxon>
        <taxon>Pseudomonadota</taxon>
        <taxon>Alphaproteobacteria</taxon>
        <taxon>Rhodobacterales</taxon>
        <taxon>Roseobacteraceae</taxon>
        <taxon>Antarctobacter</taxon>
    </lineage>
</organism>
<dbReference type="PANTHER" id="PTHR13847:SF287">
    <property type="entry name" value="FAD-DEPENDENT OXIDOREDUCTASE DOMAIN-CONTAINING PROTEIN 1"/>
    <property type="match status" value="1"/>
</dbReference>
<evidence type="ECO:0000256" key="4">
    <source>
        <dbReference type="ARBA" id="ARBA00022490"/>
    </source>
</evidence>
<dbReference type="NCBIfam" id="TIGR01373">
    <property type="entry name" value="soxB"/>
    <property type="match status" value="1"/>
</dbReference>
<reference evidence="18 19" key="1">
    <citation type="submission" date="2017-07" db="EMBL/GenBank/DDBJ databases">
        <title>Genome Sequence of Antarctobacter heliothermus Strain SMS3 Isolated from a culture of the Diatom Skeletonema marinoi.</title>
        <authorList>
            <person name="Topel M."/>
            <person name="Pinder M.I.M."/>
            <person name="Johansson O.N."/>
            <person name="Kourtchenko O."/>
            <person name="Godhe A."/>
            <person name="Clarke A.K."/>
        </authorList>
    </citation>
    <scope>NUCLEOTIDE SEQUENCE [LARGE SCALE GENOMIC DNA]</scope>
    <source>
        <strain evidence="18 19">SMS3</strain>
    </source>
</reference>
<dbReference type="Proteomes" id="UP000203589">
    <property type="component" value="Chromosome"/>
</dbReference>
<evidence type="ECO:0000256" key="15">
    <source>
        <dbReference type="ARBA" id="ARBA00047316"/>
    </source>
</evidence>
<keyword evidence="4" id="KW-0963">Cytoplasm</keyword>
<dbReference type="InterPro" id="IPR036188">
    <property type="entry name" value="FAD/NAD-bd_sf"/>
</dbReference>
<proteinExistence type="inferred from homology"/>
<comment type="catalytic activity">
    <reaction evidence="16">
        <text>sarcosine + (6S)-5,6,7,8-tetrahydrofolate + O2 = (6R)-5,10-methylene-5,6,7,8-tetrahydrofolate + glycine + H2O2</text>
        <dbReference type="Rhea" id="RHEA:70455"/>
        <dbReference type="ChEBI" id="CHEBI:15379"/>
        <dbReference type="ChEBI" id="CHEBI:15636"/>
        <dbReference type="ChEBI" id="CHEBI:16240"/>
        <dbReference type="ChEBI" id="CHEBI:57305"/>
        <dbReference type="ChEBI" id="CHEBI:57433"/>
        <dbReference type="ChEBI" id="CHEBI:57453"/>
        <dbReference type="EC" id="1.5.3.24"/>
    </reaction>
</comment>
<comment type="cofactor">
    <cofactor evidence="1">
        <name>FMN</name>
        <dbReference type="ChEBI" id="CHEBI:58210"/>
    </cofactor>
</comment>
<evidence type="ECO:0000259" key="17">
    <source>
        <dbReference type="PROSITE" id="PS50206"/>
    </source>
</evidence>
<evidence type="ECO:0000256" key="2">
    <source>
        <dbReference type="ARBA" id="ARBA00001974"/>
    </source>
</evidence>
<evidence type="ECO:0000256" key="16">
    <source>
        <dbReference type="ARBA" id="ARBA00048917"/>
    </source>
</evidence>
<evidence type="ECO:0000256" key="14">
    <source>
        <dbReference type="ARBA" id="ARBA00044295"/>
    </source>
</evidence>
<dbReference type="PANTHER" id="PTHR13847">
    <property type="entry name" value="SARCOSINE DEHYDROGENASE-RELATED"/>
    <property type="match status" value="1"/>
</dbReference>